<dbReference type="SUPFAM" id="SSF51126">
    <property type="entry name" value="Pectin lyase-like"/>
    <property type="match status" value="1"/>
</dbReference>
<protein>
    <recommendedName>
        <fullName evidence="3">DUF1565 domain-containing protein</fullName>
    </recommendedName>
</protein>
<dbReference type="InterPro" id="IPR011050">
    <property type="entry name" value="Pectin_lyase_fold/virulence"/>
</dbReference>
<proteinExistence type="predicted"/>
<dbReference type="EMBL" id="JACHHG010000007">
    <property type="protein sequence ID" value="MBB6098783.1"/>
    <property type="molecule type" value="Genomic_DNA"/>
</dbReference>
<sequence length="380" mass="40433">MKTPRITALTLTALLAACGTTPPSKPQPLGFSSLDALPTDVPALSNVITVSGLAPNEEVQVSLEGDASGGIMMRRSPDEPWSPWFNADALKSTPLRVRNGDQLRARITTADSEGGTRSMRLILGSGPTAKPIPFQTKTLNLADAPRLHVAAEGGSDQNPGTATKPLATLKHALKQAKSGITLVLLNGKHVINEPLNITQSVTLRGEEQEMVRIVYTGSDAAIKAELEEDESLTLNNLVIETPFDTANQLTLKGGSVSVMENTRTVGLSKHNIITATDANLIIRNSSLWTKGIYYINSFGGLLSNRILSNNNPTNVVLVNSPIAVYQNQGVGGQIPGLLGTVSLSLLASAKCSQSFKNLDVSFIKQHLPVVEVNDERSKCS</sequence>
<keyword evidence="2" id="KW-1185">Reference proteome</keyword>
<dbReference type="RefSeq" id="WP_183987526.1">
    <property type="nucleotide sequence ID" value="NZ_JACHHG010000007.1"/>
</dbReference>
<evidence type="ECO:0008006" key="3">
    <source>
        <dbReference type="Google" id="ProtNLM"/>
    </source>
</evidence>
<dbReference type="InterPro" id="IPR012334">
    <property type="entry name" value="Pectin_lyas_fold"/>
</dbReference>
<evidence type="ECO:0000313" key="2">
    <source>
        <dbReference type="Proteomes" id="UP000569951"/>
    </source>
</evidence>
<name>A0A841I0P8_9DEIO</name>
<dbReference type="Gene3D" id="2.160.20.10">
    <property type="entry name" value="Single-stranded right-handed beta-helix, Pectin lyase-like"/>
    <property type="match status" value="1"/>
</dbReference>
<comment type="caution">
    <text evidence="1">The sequence shown here is derived from an EMBL/GenBank/DDBJ whole genome shotgun (WGS) entry which is preliminary data.</text>
</comment>
<evidence type="ECO:0000313" key="1">
    <source>
        <dbReference type="EMBL" id="MBB6098783.1"/>
    </source>
</evidence>
<dbReference type="Proteomes" id="UP000569951">
    <property type="component" value="Unassembled WGS sequence"/>
</dbReference>
<accession>A0A841I0P8</accession>
<dbReference type="AlphaFoldDB" id="A0A841I0P8"/>
<dbReference type="PROSITE" id="PS51257">
    <property type="entry name" value="PROKAR_LIPOPROTEIN"/>
    <property type="match status" value="1"/>
</dbReference>
<reference evidence="1 2" key="1">
    <citation type="submission" date="2020-08" db="EMBL/GenBank/DDBJ databases">
        <title>Genomic Encyclopedia of Type Strains, Phase IV (KMG-IV): sequencing the most valuable type-strain genomes for metagenomic binning, comparative biology and taxonomic classification.</title>
        <authorList>
            <person name="Goeker M."/>
        </authorList>
    </citation>
    <scope>NUCLEOTIDE SEQUENCE [LARGE SCALE GENOMIC DNA]</scope>
    <source>
        <strain evidence="1 2">DSM 21458</strain>
    </source>
</reference>
<organism evidence="1 2">
    <name type="scientific">Deinobacterium chartae</name>
    <dbReference type="NCBI Taxonomy" id="521158"/>
    <lineage>
        <taxon>Bacteria</taxon>
        <taxon>Thermotogati</taxon>
        <taxon>Deinococcota</taxon>
        <taxon>Deinococci</taxon>
        <taxon>Deinococcales</taxon>
        <taxon>Deinococcaceae</taxon>
        <taxon>Deinobacterium</taxon>
    </lineage>
</organism>
<gene>
    <name evidence="1" type="ORF">HNR42_002218</name>
</gene>